<dbReference type="Proteomes" id="UP000316371">
    <property type="component" value="Unassembled WGS sequence"/>
</dbReference>
<evidence type="ECO:0000313" key="3">
    <source>
        <dbReference type="EMBL" id="TRX37570.1"/>
    </source>
</evidence>
<keyword evidence="1" id="KW-0175">Coiled coil</keyword>
<dbReference type="EMBL" id="VJZT01000013">
    <property type="protein sequence ID" value="TRX37570.1"/>
    <property type="molecule type" value="Genomic_DNA"/>
</dbReference>
<feature type="coiled-coil region" evidence="1">
    <location>
        <begin position="58"/>
        <end position="89"/>
    </location>
</feature>
<dbReference type="AlphaFoldDB" id="A0A553DY00"/>
<gene>
    <name evidence="3" type="ORF">FNW21_12360</name>
</gene>
<sequence length="451" mass="52543">MKRIFLLLLPLFTFGQVKFPTAPQPTQFQNYETQNFGTPSNRGMNVQNVIPDPMQNYNQQQQIQNEKLIREAQQNEKQREQQMRDVYQDIRDLNSESDGVNYNLPSLENKKGTEYYRNVYDKMQTLNVENYSVKDLNFEIENAFLENTQDKLEFDKIIKNSGDYIIAKMKELKYDTESNVAKNYMLFLFFSENLNLKANGLKHTPFKYDFVDYMGQKDWSKMFVSKLLKTKTGQCHSMPLLYLILAEQIQAESFLSFSPSHSFIKFKDKNGKWYNIELTNGMFTASSFMINSGYIKAEAIQNHIYLQNLSKRELLSEFYVDLANGYVHKFGYDDFVEKMADKALELYPKNVNAQMVKANYCAVRFEFVAKQLGINPMDNQQLQTIKNNPNAIALLQEANAEGKKVEQLGFTVMPPEAYESWLGSLKEAKRKQENETLNLQFKGTIIKTLKN</sequence>
<comment type="caution">
    <text evidence="3">The sequence shown here is derived from an EMBL/GenBank/DDBJ whole genome shotgun (WGS) entry which is preliminary data.</text>
</comment>
<evidence type="ECO:0000313" key="4">
    <source>
        <dbReference type="Proteomes" id="UP000316371"/>
    </source>
</evidence>
<feature type="chain" id="PRO_5022148672" description="Transglutaminase-like superfamily protein" evidence="2">
    <location>
        <begin position="16"/>
        <end position="451"/>
    </location>
</feature>
<evidence type="ECO:0008006" key="5">
    <source>
        <dbReference type="Google" id="ProtNLM"/>
    </source>
</evidence>
<accession>A0A553DY00</accession>
<name>A0A553DY00_9FLAO</name>
<dbReference type="OrthoDB" id="1041391at2"/>
<organism evidence="3 4">
    <name type="scientific">Flavobacterium restrictum</name>
    <dbReference type="NCBI Taxonomy" id="2594428"/>
    <lineage>
        <taxon>Bacteria</taxon>
        <taxon>Pseudomonadati</taxon>
        <taxon>Bacteroidota</taxon>
        <taxon>Flavobacteriia</taxon>
        <taxon>Flavobacteriales</taxon>
        <taxon>Flavobacteriaceae</taxon>
        <taxon>Flavobacterium</taxon>
    </lineage>
</organism>
<reference evidence="3 4" key="1">
    <citation type="submission" date="2019-07" db="EMBL/GenBank/DDBJ databases">
        <title>Novel species of Flavobacterium.</title>
        <authorList>
            <person name="Liu Q."/>
            <person name="Xin Y.-H."/>
        </authorList>
    </citation>
    <scope>NUCLEOTIDE SEQUENCE [LARGE SCALE GENOMIC DNA]</scope>
    <source>
        <strain evidence="3 4">LB1R34</strain>
    </source>
</reference>
<feature type="signal peptide" evidence="2">
    <location>
        <begin position="1"/>
        <end position="15"/>
    </location>
</feature>
<keyword evidence="2" id="KW-0732">Signal</keyword>
<keyword evidence="4" id="KW-1185">Reference proteome</keyword>
<evidence type="ECO:0000256" key="1">
    <source>
        <dbReference type="SAM" id="Coils"/>
    </source>
</evidence>
<proteinExistence type="predicted"/>
<protein>
    <recommendedName>
        <fullName evidence="5">Transglutaminase-like superfamily protein</fullName>
    </recommendedName>
</protein>
<evidence type="ECO:0000256" key="2">
    <source>
        <dbReference type="SAM" id="SignalP"/>
    </source>
</evidence>
<dbReference type="RefSeq" id="WP_144257062.1">
    <property type="nucleotide sequence ID" value="NZ_VJZT01000013.1"/>
</dbReference>